<evidence type="ECO:0000313" key="3">
    <source>
        <dbReference type="Proteomes" id="UP000299102"/>
    </source>
</evidence>
<accession>A0A4C1VHB4</accession>
<gene>
    <name evidence="2" type="ORF">EVAR_23782_1</name>
</gene>
<reference evidence="2 3" key="1">
    <citation type="journal article" date="2019" name="Commun. Biol.">
        <title>The bagworm genome reveals a unique fibroin gene that provides high tensile strength.</title>
        <authorList>
            <person name="Kono N."/>
            <person name="Nakamura H."/>
            <person name="Ohtoshi R."/>
            <person name="Tomita M."/>
            <person name="Numata K."/>
            <person name="Arakawa K."/>
        </authorList>
    </citation>
    <scope>NUCLEOTIDE SEQUENCE [LARGE SCALE GENOMIC DNA]</scope>
</reference>
<feature type="region of interest" description="Disordered" evidence="1">
    <location>
        <begin position="44"/>
        <end position="77"/>
    </location>
</feature>
<evidence type="ECO:0000313" key="2">
    <source>
        <dbReference type="EMBL" id="GBP37732.1"/>
    </source>
</evidence>
<dbReference type="EMBL" id="BGZK01000337">
    <property type="protein sequence ID" value="GBP37732.1"/>
    <property type="molecule type" value="Genomic_DNA"/>
</dbReference>
<comment type="caution">
    <text evidence="2">The sequence shown here is derived from an EMBL/GenBank/DDBJ whole genome shotgun (WGS) entry which is preliminary data.</text>
</comment>
<organism evidence="2 3">
    <name type="scientific">Eumeta variegata</name>
    <name type="common">Bagworm moth</name>
    <name type="synonym">Eumeta japonica</name>
    <dbReference type="NCBI Taxonomy" id="151549"/>
    <lineage>
        <taxon>Eukaryota</taxon>
        <taxon>Metazoa</taxon>
        <taxon>Ecdysozoa</taxon>
        <taxon>Arthropoda</taxon>
        <taxon>Hexapoda</taxon>
        <taxon>Insecta</taxon>
        <taxon>Pterygota</taxon>
        <taxon>Neoptera</taxon>
        <taxon>Endopterygota</taxon>
        <taxon>Lepidoptera</taxon>
        <taxon>Glossata</taxon>
        <taxon>Ditrysia</taxon>
        <taxon>Tineoidea</taxon>
        <taxon>Psychidae</taxon>
        <taxon>Oiketicinae</taxon>
        <taxon>Eumeta</taxon>
    </lineage>
</organism>
<evidence type="ECO:0000256" key="1">
    <source>
        <dbReference type="SAM" id="MobiDB-lite"/>
    </source>
</evidence>
<proteinExistence type="predicted"/>
<sequence>MHKSNFYVHAAFPEVSFFGDKFARKPGLYRGGSGAIGHLRDVLRSARPSGRGRRVTSLKSVHQSRDRPASRSALSYRERHRCSAATGVGTQLHNKRHLAKYYVSPRPPPASANLGMALSQFLSYKSY</sequence>
<dbReference type="AlphaFoldDB" id="A0A4C1VHB4"/>
<keyword evidence="3" id="KW-1185">Reference proteome</keyword>
<protein>
    <submittedName>
        <fullName evidence="2">Uncharacterized protein</fullName>
    </submittedName>
</protein>
<dbReference type="Proteomes" id="UP000299102">
    <property type="component" value="Unassembled WGS sequence"/>
</dbReference>
<name>A0A4C1VHB4_EUMVA</name>